<feature type="domain" description="Ricin B lectin" evidence="2">
    <location>
        <begin position="443"/>
        <end position="579"/>
    </location>
</feature>
<dbReference type="SUPFAM" id="SSF50939">
    <property type="entry name" value="Sialidases"/>
    <property type="match status" value="1"/>
</dbReference>
<accession>A0ABU4FA83</accession>
<dbReference type="PANTHER" id="PTHR38792:SF3">
    <property type="entry name" value="BNR_ASP-BOX REPEAT DOMAIN PROTEIN (AFU_ORTHOLOGUE AFUA_7G06430)-RELATED"/>
    <property type="match status" value="1"/>
</dbReference>
<name>A0ABU4FA83_9ACTN</name>
<dbReference type="PANTHER" id="PTHR38792">
    <property type="entry name" value="BNR/ASP-BOX REPEAT DOMAIN PROTEIN (AFU_ORTHOLOGUE AFUA_7G06430)-RELATED"/>
    <property type="match status" value="1"/>
</dbReference>
<dbReference type="Pfam" id="PF14200">
    <property type="entry name" value="RicinB_lectin_2"/>
    <property type="match status" value="2"/>
</dbReference>
<dbReference type="Proteomes" id="UP001187346">
    <property type="component" value="Unassembled WGS sequence"/>
</dbReference>
<organism evidence="3 4">
    <name type="scientific">Streptomyces prunicolor</name>
    <dbReference type="NCBI Taxonomy" id="67348"/>
    <lineage>
        <taxon>Bacteria</taxon>
        <taxon>Bacillati</taxon>
        <taxon>Actinomycetota</taxon>
        <taxon>Actinomycetes</taxon>
        <taxon>Kitasatosporales</taxon>
        <taxon>Streptomycetaceae</taxon>
        <taxon>Streptomyces</taxon>
    </lineage>
</organism>
<dbReference type="Gene3D" id="2.120.10.10">
    <property type="match status" value="1"/>
</dbReference>
<evidence type="ECO:0000313" key="4">
    <source>
        <dbReference type="Proteomes" id="UP001187346"/>
    </source>
</evidence>
<comment type="caution">
    <text evidence="3">The sequence shown here is derived from an EMBL/GenBank/DDBJ whole genome shotgun (WGS) entry which is preliminary data.</text>
</comment>
<feature type="signal peptide" evidence="1">
    <location>
        <begin position="1"/>
        <end position="20"/>
    </location>
</feature>
<reference evidence="3 4" key="1">
    <citation type="submission" date="2023-10" db="EMBL/GenBank/DDBJ databases">
        <title>Characterization of rhizosphere-enriched actinobacteria from wheat plants lab-grown on chernevaya soil.</title>
        <authorList>
            <person name="Tikhonova E.N."/>
            <person name="Konopkin A."/>
            <person name="Kravchenko I.K."/>
        </authorList>
    </citation>
    <scope>NUCLEOTIDE SEQUENCE [LARGE SCALE GENOMIC DNA]</scope>
    <source>
        <strain evidence="3 4">RR29</strain>
    </source>
</reference>
<evidence type="ECO:0000313" key="3">
    <source>
        <dbReference type="EMBL" id="MDV7217495.1"/>
    </source>
</evidence>
<evidence type="ECO:0000259" key="2">
    <source>
        <dbReference type="SMART" id="SM00458"/>
    </source>
</evidence>
<keyword evidence="1" id="KW-0732">Signal</keyword>
<dbReference type="CDD" id="cd15482">
    <property type="entry name" value="Sialidase_non-viral"/>
    <property type="match status" value="1"/>
</dbReference>
<keyword evidence="4" id="KW-1185">Reference proteome</keyword>
<protein>
    <submittedName>
        <fullName evidence="3">RICIN domain-containing protein</fullName>
    </submittedName>
</protein>
<dbReference type="RefSeq" id="WP_317771791.1">
    <property type="nucleotide sequence ID" value="NZ_JAWMAJ010000046.1"/>
</dbReference>
<dbReference type="SMART" id="SM00458">
    <property type="entry name" value="RICIN"/>
    <property type="match status" value="1"/>
</dbReference>
<evidence type="ECO:0000256" key="1">
    <source>
        <dbReference type="SAM" id="SignalP"/>
    </source>
</evidence>
<proteinExistence type="predicted"/>
<sequence>MTLVLAIAATLWTFAMPAQASTPTPATLYQLPSNSSCTKATNNCALYPKTAVLPSGRLVAAFEKSTVAASGSADGQTMPLYKSDDNGTTWQHLSDVKAPAYASSNPAYSSYVSNWTNPYLYVLPQAVGNLASGTLLMATVVSGDDYNYLDQKATNSSYTPTHDGDRSNTAIALYSSTDSGATWNVVNVITTGSWSNGANYPATANTYHQNDPVWEPYLMVYNNQLVAYYSDENDYTGYDSSTGVPTLDPNNNTTSDPATQILAHRTWDGVSSSWSSAVVDVSGTTVTNSSGYSEIGGGRPGMTNVVQTSDGKWMMTYEYWGGGDNVRYKIASDPLHFYSVGGTAGTGVTSLSVTSGSSALSRGGSPVLMRMPNGRILFNAAGSGDVWTNAGGSSTGAWTQQHTTMASSYSRSLTYIPNTGRVEIVGGTTTISYADIDFGNSTGAYYKLVNVNSGKALGVLGADLLDGQNVVQWTDNGSADQLWHVTDVGSGYSTLLDKNSGRALGILAASTSSGASAVQWVQNSGNDQQWQVVAVGSNYKLVNRNSGLALGVSGAATTDGAQIVQQAYTGASSQLWSLVLVSS</sequence>
<dbReference type="InterPro" id="IPR000772">
    <property type="entry name" value="Ricin_B_lectin"/>
</dbReference>
<dbReference type="SUPFAM" id="SSF50370">
    <property type="entry name" value="Ricin B-like lectins"/>
    <property type="match status" value="1"/>
</dbReference>
<feature type="chain" id="PRO_5046472156" evidence="1">
    <location>
        <begin position="21"/>
        <end position="583"/>
    </location>
</feature>
<dbReference type="InterPro" id="IPR036278">
    <property type="entry name" value="Sialidase_sf"/>
</dbReference>
<gene>
    <name evidence="3" type="ORF">R5A26_16205</name>
</gene>
<dbReference type="PROSITE" id="PS50231">
    <property type="entry name" value="RICIN_B_LECTIN"/>
    <property type="match status" value="1"/>
</dbReference>
<dbReference type="Gene3D" id="2.80.10.50">
    <property type="match status" value="1"/>
</dbReference>
<dbReference type="InterPro" id="IPR035992">
    <property type="entry name" value="Ricin_B-like_lectins"/>
</dbReference>
<dbReference type="EMBL" id="JAWMAJ010000046">
    <property type="protein sequence ID" value="MDV7217495.1"/>
    <property type="molecule type" value="Genomic_DNA"/>
</dbReference>